<dbReference type="EMBL" id="BJZQ01000004">
    <property type="protein sequence ID" value="GEO88985.1"/>
    <property type="molecule type" value="Genomic_DNA"/>
</dbReference>
<reference evidence="2 3" key="1">
    <citation type="submission" date="2019-07" db="EMBL/GenBank/DDBJ databases">
        <title>Whole genome shotgun sequence of Aeromicrobium flavum NBRC 107625.</title>
        <authorList>
            <person name="Hosoyama A."/>
            <person name="Uohara A."/>
            <person name="Ohji S."/>
            <person name="Ichikawa N."/>
        </authorList>
    </citation>
    <scope>NUCLEOTIDE SEQUENCE [LARGE SCALE GENOMIC DNA]</scope>
    <source>
        <strain evidence="2 3">NBRC 107625</strain>
    </source>
</reference>
<dbReference type="OrthoDB" id="108890at2"/>
<organism evidence="2 3">
    <name type="scientific">Aeromicrobium flavum</name>
    <dbReference type="NCBI Taxonomy" id="416568"/>
    <lineage>
        <taxon>Bacteria</taxon>
        <taxon>Bacillati</taxon>
        <taxon>Actinomycetota</taxon>
        <taxon>Actinomycetes</taxon>
        <taxon>Propionibacteriales</taxon>
        <taxon>Nocardioidaceae</taxon>
        <taxon>Aeromicrobium</taxon>
    </lineage>
</organism>
<sequence length="284" mass="30686">MIERVREHAGSVIFARVAGTEGSQRRARIHGTPGPRRFSPGDPIWRVHGDASMFVGGIRALLLQSLHPLAMAGVDQHSGFRGDPWGRLQRTSGFIAETTFATVEHADRAIGAVRRIHERVAGTTDDGRPYAASDPHLLRWVHVAEIDSFLRAHDRYSARPLTPDERDRYVAQAAVTARLLGATDVPEDVAGLAAVVAAYRPELESTPAAREAARFMLLRPPVPLALRAPYGLLAAAAVGLLPRWARGPLRLPWLPVTEATAVRAGGTAITRGIGWAMAPPARST</sequence>
<dbReference type="Pfam" id="PF09995">
    <property type="entry name" value="MPAB_Lcp_cat"/>
    <property type="match status" value="1"/>
</dbReference>
<feature type="domain" description="ER-bound oxygenase mpaB/mpaB'/Rubber oxygenase catalytic" evidence="1">
    <location>
        <begin position="45"/>
        <end position="267"/>
    </location>
</feature>
<evidence type="ECO:0000313" key="2">
    <source>
        <dbReference type="EMBL" id="GEO88985.1"/>
    </source>
</evidence>
<dbReference type="InterPro" id="IPR018713">
    <property type="entry name" value="MPAB/Lcp_cat_dom"/>
</dbReference>
<evidence type="ECO:0000259" key="1">
    <source>
        <dbReference type="Pfam" id="PF09995"/>
    </source>
</evidence>
<evidence type="ECO:0000313" key="3">
    <source>
        <dbReference type="Proteomes" id="UP000321769"/>
    </source>
</evidence>
<proteinExistence type="predicted"/>
<comment type="caution">
    <text evidence="2">The sequence shown here is derived from an EMBL/GenBank/DDBJ whole genome shotgun (WGS) entry which is preliminary data.</text>
</comment>
<keyword evidence="3" id="KW-1185">Reference proteome</keyword>
<gene>
    <name evidence="2" type="ORF">AFL01nite_13120</name>
</gene>
<name>A0A512HU77_9ACTN</name>
<protein>
    <recommendedName>
        <fullName evidence="1">ER-bound oxygenase mpaB/mpaB'/Rubber oxygenase catalytic domain-containing protein</fullName>
    </recommendedName>
</protein>
<dbReference type="PANTHER" id="PTHR36151:SF3">
    <property type="entry name" value="ER-BOUND OXYGENASE MPAB_MPAB'_RUBBER OXYGENASE CATALYTIC DOMAIN-CONTAINING PROTEIN"/>
    <property type="match status" value="1"/>
</dbReference>
<accession>A0A512HU77</accession>
<dbReference type="RefSeq" id="WP_146826636.1">
    <property type="nucleotide sequence ID" value="NZ_BAAAYQ010000001.1"/>
</dbReference>
<dbReference type="Proteomes" id="UP000321769">
    <property type="component" value="Unassembled WGS sequence"/>
</dbReference>
<dbReference type="AlphaFoldDB" id="A0A512HU77"/>
<dbReference type="PANTHER" id="PTHR36151">
    <property type="entry name" value="BLR2777 PROTEIN"/>
    <property type="match status" value="1"/>
</dbReference>
<dbReference type="GO" id="GO:0016491">
    <property type="term" value="F:oxidoreductase activity"/>
    <property type="evidence" value="ECO:0007669"/>
    <property type="project" value="InterPro"/>
</dbReference>